<feature type="compositionally biased region" description="Basic residues" evidence="1">
    <location>
        <begin position="8"/>
        <end position="21"/>
    </location>
</feature>
<proteinExistence type="predicted"/>
<protein>
    <submittedName>
        <fullName evidence="2">Uncharacterized protein</fullName>
    </submittedName>
</protein>
<evidence type="ECO:0000313" key="2">
    <source>
        <dbReference type="EMBL" id="WEK45977.1"/>
    </source>
</evidence>
<reference evidence="2" key="1">
    <citation type="submission" date="2023-03" db="EMBL/GenBank/DDBJ databases">
        <title>Andean soil-derived lignocellulolytic bacterial consortium as a source of novel taxa and putative plastic-active enzymes.</title>
        <authorList>
            <person name="Diaz-Garcia L."/>
            <person name="Chuvochina M."/>
            <person name="Feuerriegel G."/>
            <person name="Bunk B."/>
            <person name="Sproer C."/>
            <person name="Streit W.R."/>
            <person name="Rodriguez L.M."/>
            <person name="Overmann J."/>
            <person name="Jimenez D.J."/>
        </authorList>
    </citation>
    <scope>NUCLEOTIDE SEQUENCE</scope>
    <source>
        <strain evidence="2">MAG 26</strain>
    </source>
</reference>
<gene>
    <name evidence="2" type="ORF">P0Y56_13200</name>
</gene>
<organism evidence="2 3">
    <name type="scientific">Candidatus Andeanibacterium colombiense</name>
    <dbReference type="NCBI Taxonomy" id="3121345"/>
    <lineage>
        <taxon>Bacteria</taxon>
        <taxon>Pseudomonadati</taxon>
        <taxon>Pseudomonadota</taxon>
        <taxon>Alphaproteobacteria</taxon>
        <taxon>Sphingomonadales</taxon>
        <taxon>Sphingomonadaceae</taxon>
        <taxon>Candidatus Andeanibacterium</taxon>
    </lineage>
</organism>
<feature type="region of interest" description="Disordered" evidence="1">
    <location>
        <begin position="1"/>
        <end position="23"/>
    </location>
</feature>
<sequence>MTDSAPSKRPRGRPPGTRKREHAVAAAEAIRTGEFADIEQAALRHFGSHTGMSHYANLSLGEAMKLEQFRDFKAYVLEALKSKMTVAEWRKLKPVLDKRNSHPRIKQKRRSIPQIKAELASHPIEHLRAAAGLPSFVEDDN</sequence>
<name>A0AAJ5X7E3_9SPHN</name>
<evidence type="ECO:0000256" key="1">
    <source>
        <dbReference type="SAM" id="MobiDB-lite"/>
    </source>
</evidence>
<dbReference type="Proteomes" id="UP001218362">
    <property type="component" value="Chromosome"/>
</dbReference>
<evidence type="ECO:0000313" key="3">
    <source>
        <dbReference type="Proteomes" id="UP001218362"/>
    </source>
</evidence>
<accession>A0AAJ5X7E3</accession>
<dbReference type="EMBL" id="CP119316">
    <property type="protein sequence ID" value="WEK45977.1"/>
    <property type="molecule type" value="Genomic_DNA"/>
</dbReference>
<dbReference type="KEGG" id="acob:P0Y56_13200"/>
<dbReference type="AlphaFoldDB" id="A0AAJ5X7E3"/>